<dbReference type="PANTHER" id="PTHR48207">
    <property type="entry name" value="SUCCINATE--HYDROXYMETHYLGLUTARATE COA-TRANSFERASE"/>
    <property type="match status" value="1"/>
</dbReference>
<dbReference type="InterPro" id="IPR044855">
    <property type="entry name" value="CoA-Trfase_III_dom3_sf"/>
</dbReference>
<dbReference type="STRING" id="1300350.Z948_811"/>
<accession>A0A073IJ37</accession>
<sequence>MTDASKTVGALDGLFVLDLSRILAGPTATQMLGDMGATVIKIENPKTGGDDTRGWGPNYARNEDGSPTDLSAYFMSANRNKHSVAVDIATPEGQDIIRCLAARADVIVENFKPDGLVKYGLDHATLCAAHPELVYCSISGYGQTGPNRDKPGYDLMAQGFGGIMSLTGDPEGAPTKVGVGIADVMCGMYATIGILTALHHRQKTGEGQHVELGLVDTQMAWLINEGLNFLTSGDLPVRRGNAHPNIVPYDAFQVADGYFLLAVGNDAQFARFCDVIGLPELSANPDFTTNLARIENREALMAHINPVLRSWNKADILEALRAVKVPAGPINNIEEALTSDQAVARGAVRDVAAQGVKGGEVKLLGNPLKFSATPVKYNRAPPRFGQDTEEVFETWLKD</sequence>
<reference evidence="2 3" key="1">
    <citation type="submission" date="2014-01" db="EMBL/GenBank/DDBJ databases">
        <title>Sulfitobacter donghicola JCM 14565 Genome Sequencing.</title>
        <authorList>
            <person name="Lai Q."/>
            <person name="Hong Z."/>
        </authorList>
    </citation>
    <scope>NUCLEOTIDE SEQUENCE [LARGE SCALE GENOMIC DNA]</scope>
    <source>
        <strain evidence="2 3">JCM 14565</strain>
    </source>
</reference>
<dbReference type="OrthoDB" id="7208981at2"/>
<dbReference type="InterPro" id="IPR003673">
    <property type="entry name" value="CoA-Trfase_fam_III"/>
</dbReference>
<evidence type="ECO:0000256" key="1">
    <source>
        <dbReference type="ARBA" id="ARBA00022679"/>
    </source>
</evidence>
<dbReference type="InterPro" id="IPR050483">
    <property type="entry name" value="CoA-transferase_III_domain"/>
</dbReference>
<dbReference type="Gene3D" id="3.40.50.10540">
    <property type="entry name" value="Crotonobetainyl-coa:carnitine coa-transferase, domain 1"/>
    <property type="match status" value="1"/>
</dbReference>
<dbReference type="InterPro" id="IPR023606">
    <property type="entry name" value="CoA-Trfase_III_dom_1_sf"/>
</dbReference>
<keyword evidence="1 2" id="KW-0808">Transferase</keyword>
<evidence type="ECO:0000313" key="3">
    <source>
        <dbReference type="Proteomes" id="UP000027734"/>
    </source>
</evidence>
<comment type="caution">
    <text evidence="2">The sequence shown here is derived from an EMBL/GenBank/DDBJ whole genome shotgun (WGS) entry which is preliminary data.</text>
</comment>
<protein>
    <submittedName>
        <fullName evidence="2">CoA transferase</fullName>
    </submittedName>
</protein>
<dbReference type="Proteomes" id="UP000027734">
    <property type="component" value="Unassembled WGS sequence"/>
</dbReference>
<dbReference type="EMBL" id="JAMC01000002">
    <property type="protein sequence ID" value="KEJ89789.1"/>
    <property type="molecule type" value="Genomic_DNA"/>
</dbReference>
<dbReference type="AlphaFoldDB" id="A0A073IJ37"/>
<dbReference type="SUPFAM" id="SSF89796">
    <property type="entry name" value="CoA-transferase family III (CaiB/BaiF)"/>
    <property type="match status" value="1"/>
</dbReference>
<name>A0A073IJ37_9RHOB</name>
<dbReference type="Pfam" id="PF02515">
    <property type="entry name" value="CoA_transf_3"/>
    <property type="match status" value="1"/>
</dbReference>
<proteinExistence type="predicted"/>
<gene>
    <name evidence="2" type="ORF">DSW25_06085</name>
</gene>
<dbReference type="PANTHER" id="PTHR48207:SF3">
    <property type="entry name" value="SUCCINATE--HYDROXYMETHYLGLUTARATE COA-TRANSFERASE"/>
    <property type="match status" value="1"/>
</dbReference>
<evidence type="ECO:0000313" key="2">
    <source>
        <dbReference type="EMBL" id="KEJ89789.1"/>
    </source>
</evidence>
<dbReference type="GO" id="GO:0008410">
    <property type="term" value="F:CoA-transferase activity"/>
    <property type="evidence" value="ECO:0007669"/>
    <property type="project" value="TreeGrafter"/>
</dbReference>
<dbReference type="RefSeq" id="WP_025058274.1">
    <property type="nucleotide sequence ID" value="NZ_JAMC01000002.1"/>
</dbReference>
<dbReference type="eggNOG" id="COG1804">
    <property type="taxonomic scope" value="Bacteria"/>
</dbReference>
<dbReference type="Gene3D" id="3.30.1540.10">
    <property type="entry name" value="formyl-coa transferase, domain 3"/>
    <property type="match status" value="1"/>
</dbReference>
<keyword evidence="3" id="KW-1185">Reference proteome</keyword>
<organism evidence="2 3">
    <name type="scientific">Sulfitobacter donghicola DSW-25 = KCTC 12864 = JCM 14565</name>
    <dbReference type="NCBI Taxonomy" id="1300350"/>
    <lineage>
        <taxon>Bacteria</taxon>
        <taxon>Pseudomonadati</taxon>
        <taxon>Pseudomonadota</taxon>
        <taxon>Alphaproteobacteria</taxon>
        <taxon>Rhodobacterales</taxon>
        <taxon>Roseobacteraceae</taxon>
        <taxon>Sulfitobacter</taxon>
    </lineage>
</organism>